<dbReference type="SMART" id="SM00471">
    <property type="entry name" value="HDc"/>
    <property type="match status" value="1"/>
</dbReference>
<keyword evidence="5" id="KW-1185">Reference proteome</keyword>
<evidence type="ECO:0000256" key="1">
    <source>
        <dbReference type="ARBA" id="ARBA00022801"/>
    </source>
</evidence>
<comment type="caution">
    <text evidence="4">The sequence shown here is derived from an EMBL/GenBank/DDBJ whole genome shotgun (WGS) entry which is preliminary data.</text>
</comment>
<dbReference type="Proteomes" id="UP000658720">
    <property type="component" value="Unassembled WGS sequence"/>
</dbReference>
<dbReference type="NCBIfam" id="TIGR01353">
    <property type="entry name" value="dGTP_triPase"/>
    <property type="match status" value="1"/>
</dbReference>
<dbReference type="Gene3D" id="1.10.3550.10">
    <property type="entry name" value="eoxyguanosinetriphosphate triphosphohydrolase domain-like"/>
    <property type="match status" value="1"/>
</dbReference>
<dbReference type="InterPro" id="IPR023293">
    <property type="entry name" value="dGTP_triP_hydro_central_sf"/>
</dbReference>
<evidence type="ECO:0000313" key="4">
    <source>
        <dbReference type="EMBL" id="MBE9254173.1"/>
    </source>
</evidence>
<evidence type="ECO:0000313" key="5">
    <source>
        <dbReference type="Proteomes" id="UP000658720"/>
    </source>
</evidence>
<dbReference type="PANTHER" id="PTHR11373:SF32">
    <property type="entry name" value="DEOXYGUANOSINETRIPHOSPHATE TRIPHOSPHOHYDROLASE"/>
    <property type="match status" value="1"/>
</dbReference>
<dbReference type="InterPro" id="IPR023024">
    <property type="entry name" value="dNTPase_3"/>
</dbReference>
<name>A0ABR9VS35_9SYNC</name>
<comment type="similarity">
    <text evidence="2">Belongs to the dGTPase family. Type 3 subfamily.</text>
</comment>
<dbReference type="InterPro" id="IPR003607">
    <property type="entry name" value="HD/PDEase_dom"/>
</dbReference>
<dbReference type="NCBIfam" id="NF002205">
    <property type="entry name" value="PRK01096.1"/>
    <property type="match status" value="1"/>
</dbReference>
<dbReference type="EMBL" id="JADEVV010000025">
    <property type="protein sequence ID" value="MBE9254173.1"/>
    <property type="molecule type" value="Genomic_DNA"/>
</dbReference>
<evidence type="ECO:0000256" key="2">
    <source>
        <dbReference type="HAMAP-Rule" id="MF_01213"/>
    </source>
</evidence>
<evidence type="ECO:0000259" key="3">
    <source>
        <dbReference type="PROSITE" id="PS51831"/>
    </source>
</evidence>
<organism evidence="4 5">
    <name type="scientific">Synechocystis salina LEGE 00031</name>
    <dbReference type="NCBI Taxonomy" id="1828736"/>
    <lineage>
        <taxon>Bacteria</taxon>
        <taxon>Bacillati</taxon>
        <taxon>Cyanobacteriota</taxon>
        <taxon>Cyanophyceae</taxon>
        <taxon>Synechococcales</taxon>
        <taxon>Merismopediaceae</taxon>
        <taxon>Synechocystis</taxon>
    </lineage>
</organism>
<dbReference type="Pfam" id="PF13286">
    <property type="entry name" value="HD_assoc"/>
    <property type="match status" value="1"/>
</dbReference>
<dbReference type="Gene3D" id="1.10.3410.10">
    <property type="entry name" value="putative deoxyguanosinetriphosphate triphosphohydrolase like domain"/>
    <property type="match status" value="1"/>
</dbReference>
<keyword evidence="1 2" id="KW-0378">Hydrolase</keyword>
<dbReference type="PANTHER" id="PTHR11373">
    <property type="entry name" value="DEOXYNUCLEOSIDE TRIPHOSPHATE TRIPHOSPHOHYDROLASE"/>
    <property type="match status" value="1"/>
</dbReference>
<dbReference type="HAMAP" id="MF_01213">
    <property type="entry name" value="dGTPase_type3"/>
    <property type="match status" value="1"/>
</dbReference>
<gene>
    <name evidence="4" type="ORF">IQ217_10035</name>
</gene>
<reference evidence="4 5" key="1">
    <citation type="submission" date="2020-10" db="EMBL/GenBank/DDBJ databases">
        <authorList>
            <person name="Castelo-Branco R."/>
            <person name="Eusebio N."/>
            <person name="Adriana R."/>
            <person name="Vieira A."/>
            <person name="Brugerolle De Fraissinette N."/>
            <person name="Rezende De Castro R."/>
            <person name="Schneider M.P."/>
            <person name="Vasconcelos V."/>
            <person name="Leao P.N."/>
        </authorList>
    </citation>
    <scope>NUCLEOTIDE SEQUENCE [LARGE SCALE GENOMIC DNA]</scope>
    <source>
        <strain evidence="4 5">LEGE 00031</strain>
    </source>
</reference>
<dbReference type="InterPro" id="IPR026875">
    <property type="entry name" value="PHydrolase_assoc_dom"/>
</dbReference>
<dbReference type="PROSITE" id="PS51831">
    <property type="entry name" value="HD"/>
    <property type="match status" value="1"/>
</dbReference>
<proteinExistence type="inferred from homology"/>
<dbReference type="RefSeq" id="WP_194019832.1">
    <property type="nucleotide sequence ID" value="NZ_JADEVV010000025.1"/>
</dbReference>
<dbReference type="InterPro" id="IPR027432">
    <property type="entry name" value="dGTP_triphosphohydrolase_C"/>
</dbReference>
<protein>
    <recommendedName>
        <fullName evidence="2">Deoxyguanosinetriphosphate triphosphohydrolase-like protein</fullName>
    </recommendedName>
</protein>
<dbReference type="InterPro" id="IPR006674">
    <property type="entry name" value="HD_domain"/>
</dbReference>
<feature type="domain" description="HD" evidence="3">
    <location>
        <begin position="61"/>
        <end position="256"/>
    </location>
</feature>
<dbReference type="Gene3D" id="1.10.3210.10">
    <property type="entry name" value="Hypothetical protein af1432"/>
    <property type="match status" value="1"/>
</dbReference>
<dbReference type="Pfam" id="PF01966">
    <property type="entry name" value="HD"/>
    <property type="match status" value="1"/>
</dbReference>
<sequence>MEWQQLLSRKRLGKQQLEEHQFERTSFLKDYDRIVYSTAFRRLKDKTQVFPLSKNADVRTRLIHSLEVSCVGRSLGRMVGDQVVKRHQLQAIEAADFGDILSAACLAHDIGNPPFGHAGEDAIQTAFQKWYARKNRSGALINPLEKADFDRFEGNAQGFRILTRLGLPHRPGGLQLTCATLATFAKYPRESFIPQRTLARHPGKSLQKYGFFQAEKDLFTEVAETVGLIRRSPKVAWWCRHPLTFLMEAADDLCYSIVDLEDGFHMGYLPFGAVQDKLQSIADIELNQYEGSPAETIKRLRAKAINRLVKEVAQIFLDHEPDILAGKFDQSLVGLSRFSPQLKEIETMTTNAVFHHPNVVRIKIAGFEVLGDLLTDFLTAVLEKQPRPKGKLLKFMLPPEHQVAPDDDNYSKILKVTDYIAGMTDLQATLLYQQLRGIAL</sequence>
<accession>A0ABR9VS35</accession>
<dbReference type="InterPro" id="IPR050135">
    <property type="entry name" value="dGTPase-like"/>
</dbReference>
<dbReference type="SUPFAM" id="SSF109604">
    <property type="entry name" value="HD-domain/PDEase-like"/>
    <property type="match status" value="1"/>
</dbReference>
<dbReference type="InterPro" id="IPR006261">
    <property type="entry name" value="dGTPase"/>
</dbReference>